<organism evidence="2 3">
    <name type="scientific">Candidatus Magnetoglobus multicellularis str. Araruama</name>
    <dbReference type="NCBI Taxonomy" id="890399"/>
    <lineage>
        <taxon>Bacteria</taxon>
        <taxon>Pseudomonadati</taxon>
        <taxon>Thermodesulfobacteriota</taxon>
        <taxon>Desulfobacteria</taxon>
        <taxon>Desulfobacterales</taxon>
        <taxon>Desulfobacteraceae</taxon>
        <taxon>Candidatus Magnetoglobus</taxon>
    </lineage>
</organism>
<keyword evidence="1" id="KW-0677">Repeat</keyword>
<proteinExistence type="predicted"/>
<evidence type="ECO:0000313" key="3">
    <source>
        <dbReference type="Proteomes" id="UP000189670"/>
    </source>
</evidence>
<dbReference type="PANTHER" id="PTHR19860:SF40">
    <property type="entry name" value="WD40 REPEAT-CONTAINING PROTEIN"/>
    <property type="match status" value="1"/>
</dbReference>
<dbReference type="Proteomes" id="UP000189670">
    <property type="component" value="Unassembled WGS sequence"/>
</dbReference>
<name>A0A1V1NTW3_9BACT</name>
<protein>
    <recommendedName>
        <fullName evidence="4">NACHT domain-containing protein</fullName>
    </recommendedName>
</protein>
<comment type="caution">
    <text evidence="2">The sequence shown here is derived from an EMBL/GenBank/DDBJ whole genome shotgun (WGS) entry which is preliminary data.</text>
</comment>
<accession>A0A1V1NTW3</accession>
<evidence type="ECO:0000313" key="2">
    <source>
        <dbReference type="EMBL" id="ETR65926.1"/>
    </source>
</evidence>
<dbReference type="EMBL" id="ATBP01002378">
    <property type="protein sequence ID" value="ETR65926.1"/>
    <property type="molecule type" value="Genomic_DNA"/>
</dbReference>
<gene>
    <name evidence="2" type="ORF">OMM_05867</name>
</gene>
<sequence length="208" mass="24441">MVNKEVVKTSLLSKFYSEIKGKEWIVFTHFIGATQESSSLYYLLRRIYKFLKPYYTNNDAPSTNNDAPLLDVNKLVQIIKICLEKSPSTKLLIIIDALNHLEDKSFYDLDWLPNTLADNIKIIISTLDEGKSKLFLEHKKFVRYRIVLLNEDECREIVQKIPSIFLKSLNNDQVNKIVNKIVYINKRPNPLYLRVILEELRIFGSFFY</sequence>
<dbReference type="PANTHER" id="PTHR19860">
    <property type="entry name" value="DDB1- AND CUL4-ASSOCIATED FACTOR 12-RELATED"/>
    <property type="match status" value="1"/>
</dbReference>
<dbReference type="AlphaFoldDB" id="A0A1V1NTW3"/>
<dbReference type="GO" id="GO:0080008">
    <property type="term" value="C:Cul4-RING E3 ubiquitin ligase complex"/>
    <property type="evidence" value="ECO:0007669"/>
    <property type="project" value="TreeGrafter"/>
</dbReference>
<reference evidence="3" key="1">
    <citation type="submission" date="2012-11" db="EMBL/GenBank/DDBJ databases">
        <authorList>
            <person name="Lucero-Rivera Y.E."/>
            <person name="Tovar-Ramirez D."/>
        </authorList>
    </citation>
    <scope>NUCLEOTIDE SEQUENCE [LARGE SCALE GENOMIC DNA]</scope>
    <source>
        <strain evidence="3">Araruama</strain>
    </source>
</reference>
<dbReference type="InterPro" id="IPR027417">
    <property type="entry name" value="P-loop_NTPase"/>
</dbReference>
<dbReference type="SUPFAM" id="SSF52540">
    <property type="entry name" value="P-loop containing nucleoside triphosphate hydrolases"/>
    <property type="match status" value="1"/>
</dbReference>
<dbReference type="InterPro" id="IPR051191">
    <property type="entry name" value="DCAF12"/>
</dbReference>
<evidence type="ECO:0008006" key="4">
    <source>
        <dbReference type="Google" id="ProtNLM"/>
    </source>
</evidence>
<evidence type="ECO:0000256" key="1">
    <source>
        <dbReference type="ARBA" id="ARBA00022737"/>
    </source>
</evidence>